<dbReference type="Proteomes" id="UP000515158">
    <property type="component" value="Unplaced"/>
</dbReference>
<evidence type="ECO:0000313" key="11">
    <source>
        <dbReference type="Proteomes" id="UP000515158"/>
    </source>
</evidence>
<dbReference type="InterPro" id="IPR011642">
    <property type="entry name" value="Gate_dom"/>
</dbReference>
<keyword evidence="7" id="KW-0813">Transport</keyword>
<evidence type="ECO:0000256" key="4">
    <source>
        <dbReference type="ARBA" id="ARBA00022692"/>
    </source>
</evidence>
<dbReference type="InterPro" id="IPR002668">
    <property type="entry name" value="CNT_N_dom"/>
</dbReference>
<gene>
    <name evidence="12" type="primary">LOC117638918</name>
</gene>
<dbReference type="GO" id="GO:0005415">
    <property type="term" value="F:nucleoside:sodium symporter activity"/>
    <property type="evidence" value="ECO:0007669"/>
    <property type="project" value="TreeGrafter"/>
</dbReference>
<dbReference type="GO" id="GO:0005886">
    <property type="term" value="C:plasma membrane"/>
    <property type="evidence" value="ECO:0007669"/>
    <property type="project" value="UniProtKB-SubCell"/>
</dbReference>
<feature type="transmembrane region" description="Helical" evidence="7">
    <location>
        <begin position="372"/>
        <end position="394"/>
    </location>
</feature>
<feature type="transmembrane region" description="Helical" evidence="7">
    <location>
        <begin position="554"/>
        <end position="579"/>
    </location>
</feature>
<feature type="domain" description="Concentrative nucleoside transporter C-terminal" evidence="9">
    <location>
        <begin position="400"/>
        <end position="611"/>
    </location>
</feature>
<dbReference type="KEGG" id="tpal:117638918"/>
<dbReference type="PANTHER" id="PTHR10590:SF4">
    <property type="entry name" value="SOLUTE CARRIER FAMILY 28 MEMBER 3"/>
    <property type="match status" value="1"/>
</dbReference>
<dbReference type="Pfam" id="PF07662">
    <property type="entry name" value="Nucleos_tra2_C"/>
    <property type="match status" value="1"/>
</dbReference>
<evidence type="ECO:0000256" key="5">
    <source>
        <dbReference type="ARBA" id="ARBA00022989"/>
    </source>
</evidence>
<accession>A0A6P8Y208</accession>
<evidence type="ECO:0000256" key="7">
    <source>
        <dbReference type="RuleBase" id="RU362018"/>
    </source>
</evidence>
<keyword evidence="6 7" id="KW-0472">Membrane</keyword>
<feature type="transmembrane region" description="Helical" evidence="7">
    <location>
        <begin position="591"/>
        <end position="614"/>
    </location>
</feature>
<dbReference type="Pfam" id="PF07670">
    <property type="entry name" value="Gate"/>
    <property type="match status" value="1"/>
</dbReference>
<evidence type="ECO:0000259" key="10">
    <source>
        <dbReference type="Pfam" id="PF07670"/>
    </source>
</evidence>
<protein>
    <recommendedName>
        <fullName evidence="7">Sodium/nucleoside cotransporter</fullName>
    </recommendedName>
</protein>
<keyword evidence="4 7" id="KW-0812">Transmembrane</keyword>
<dbReference type="RefSeq" id="XP_034230026.1">
    <property type="nucleotide sequence ID" value="XM_034374135.1"/>
</dbReference>
<evidence type="ECO:0000256" key="1">
    <source>
        <dbReference type="ARBA" id="ARBA00004651"/>
    </source>
</evidence>
<feature type="domain" description="Concentrative nucleoside transporter N-terminal" evidence="8">
    <location>
        <begin position="215"/>
        <end position="288"/>
    </location>
</feature>
<feature type="transmembrane region" description="Helical" evidence="7">
    <location>
        <begin position="208"/>
        <end position="227"/>
    </location>
</feature>
<dbReference type="GeneID" id="117638918"/>
<feature type="domain" description="Nucleoside transporter/FeoB GTPase Gate" evidence="10">
    <location>
        <begin position="297"/>
        <end position="396"/>
    </location>
</feature>
<dbReference type="NCBIfam" id="TIGR00804">
    <property type="entry name" value="nupC"/>
    <property type="match status" value="1"/>
</dbReference>
<keyword evidence="5 7" id="KW-1133">Transmembrane helix</keyword>
<evidence type="ECO:0000259" key="9">
    <source>
        <dbReference type="Pfam" id="PF07662"/>
    </source>
</evidence>
<evidence type="ECO:0000256" key="2">
    <source>
        <dbReference type="ARBA" id="ARBA00009033"/>
    </source>
</evidence>
<dbReference type="OrthoDB" id="6075923at2759"/>
<evidence type="ECO:0000259" key="8">
    <source>
        <dbReference type="Pfam" id="PF01773"/>
    </source>
</evidence>
<proteinExistence type="inferred from homology"/>
<feature type="transmembrane region" description="Helical" evidence="7">
    <location>
        <begin position="460"/>
        <end position="485"/>
    </location>
</feature>
<keyword evidence="3" id="KW-1003">Cell membrane</keyword>
<feature type="transmembrane region" description="Helical" evidence="7">
    <location>
        <begin position="330"/>
        <end position="351"/>
    </location>
</feature>
<evidence type="ECO:0000313" key="12">
    <source>
        <dbReference type="RefSeq" id="XP_034230026.1"/>
    </source>
</evidence>
<name>A0A6P8Y208_THRPL</name>
<feature type="transmembrane region" description="Helical" evidence="7">
    <location>
        <begin position="136"/>
        <end position="156"/>
    </location>
</feature>
<organism evidence="12">
    <name type="scientific">Thrips palmi</name>
    <name type="common">Melon thrips</name>
    <dbReference type="NCBI Taxonomy" id="161013"/>
    <lineage>
        <taxon>Eukaryota</taxon>
        <taxon>Metazoa</taxon>
        <taxon>Ecdysozoa</taxon>
        <taxon>Arthropoda</taxon>
        <taxon>Hexapoda</taxon>
        <taxon>Insecta</taxon>
        <taxon>Pterygota</taxon>
        <taxon>Neoptera</taxon>
        <taxon>Paraneoptera</taxon>
        <taxon>Thysanoptera</taxon>
        <taxon>Terebrantia</taxon>
        <taxon>Thripoidea</taxon>
        <taxon>Thripidae</taxon>
        <taxon>Thrips</taxon>
    </lineage>
</organism>
<dbReference type="InParanoid" id="A0A6P8Y208"/>
<comment type="similarity">
    <text evidence="2 7">Belongs to the concentrative nucleoside transporter (CNT) (TC 2.A.41) family.</text>
</comment>
<feature type="transmembrane region" description="Helical" evidence="7">
    <location>
        <begin position="239"/>
        <end position="258"/>
    </location>
</feature>
<feature type="transmembrane region" description="Helical" evidence="7">
    <location>
        <begin position="183"/>
        <end position="202"/>
    </location>
</feature>
<reference evidence="12" key="1">
    <citation type="submission" date="2025-08" db="UniProtKB">
        <authorList>
            <consortium name="RefSeq"/>
        </authorList>
    </citation>
    <scope>IDENTIFICATION</scope>
    <source>
        <tissue evidence="12">Total insect</tissue>
    </source>
</reference>
<sequence>MDVSKGVSEDVSKDELRLTGVRCVDAVDADGHDDVEGKTQQDQEGMQVAVNGASRAPGSAGKVAEQAPGPSPSLHQVRMWLHRKRAWLHEHRAAAHRASVVAGHTLVAVYIAFAVLHWQSQVKAGRAQDLQFCEGLGFLILVLSALYLGLGYYAVLKPHALPWLLRTTKPLRRTVSPCLGRRALRWSALAVALVALLALLLVDIGGDVRRLVSLLGVLVFVALGWAFSRHPRQVRWRPVLTGLLLQFLMGLLTIRFPQGRTALECLAEKVAALLRCADTGSAFVFGDMLVAEKSVFAFKVLPVVFFFSSLIQVLYYLGVMQWVVSRVGGLLQAVMGTTVCESVNAAGSVFLGMTESPLLIKPYIESLTSSELHAVMGTGFATASGSVLAAYISFGADPGHLLTASVMSATGALAYSKLLLPETEESRTTAEHLVGSGSAEDEDGSVIDAAARGASAGINIVLNIAANLVAFVSLLYLVNSVVAWLGGLVGLQEFSFEFLLAKLFVPVVWLMGVEPSECERVATLVGLKTVVNEFVAFQRMGDMKAANLLSPRSLAVSTLVLCGFANLGSLAILISVLSAIAPSARTTVSDVALRSLVTGIVTCCITASIGGMLMPEDSFPVAFQAPDQILNRTIIA</sequence>
<comment type="subcellular location">
    <subcellularLocation>
        <location evidence="1">Cell membrane</location>
        <topology evidence="1">Multi-pass membrane protein</topology>
    </subcellularLocation>
</comment>
<dbReference type="Pfam" id="PF01773">
    <property type="entry name" value="Nucleos_tra2_N"/>
    <property type="match status" value="1"/>
</dbReference>
<dbReference type="AlphaFoldDB" id="A0A6P8Y208"/>
<evidence type="ECO:0000256" key="3">
    <source>
        <dbReference type="ARBA" id="ARBA00022475"/>
    </source>
</evidence>
<dbReference type="PANTHER" id="PTHR10590">
    <property type="entry name" value="SODIUM/NUCLEOSIDE COTRANSPORTER"/>
    <property type="match status" value="1"/>
</dbReference>
<dbReference type="InterPro" id="IPR011657">
    <property type="entry name" value="CNT_C_dom"/>
</dbReference>
<feature type="transmembrane region" description="Helical" evidence="7">
    <location>
        <begin position="303"/>
        <end position="324"/>
    </location>
</feature>
<feature type="transmembrane region" description="Helical" evidence="7">
    <location>
        <begin position="94"/>
        <end position="116"/>
    </location>
</feature>
<keyword evidence="11" id="KW-1185">Reference proteome</keyword>
<dbReference type="InterPro" id="IPR008276">
    <property type="entry name" value="C_nuclsd_transpt"/>
</dbReference>
<evidence type="ECO:0000256" key="6">
    <source>
        <dbReference type="ARBA" id="ARBA00023136"/>
    </source>
</evidence>
<dbReference type="InterPro" id="IPR018270">
    <property type="entry name" value="C_nuclsd_transpt_met_bac"/>
</dbReference>